<protein>
    <submittedName>
        <fullName evidence="2">Histidine kinase</fullName>
    </submittedName>
</protein>
<sequence length="253" mass="28234">MADSNREKIIADLQKVKEEGQLRSQRIREIVQSSVEQAVSELKEGQKEIRSVVKDSLGATLEVLQDRGGEIKDDISAAIAGAVEGVSRGKRRAIAETSSQIQQLQNQLEVEEAEVSQEIDGVLEDIEQTSQDRPEQVKEAVASAVQTAKDSEEVALMQKRYAQLKTQLSVLQANLASRYGENFEGVKPYIDEAKAWYEKAKEDPEGTNEKVAQKRRDVEQKLGEAGSAIAQKEQKVKRVLKELWHSVTELFQS</sequence>
<accession>A0A8J7DWK9</accession>
<evidence type="ECO:0000313" key="2">
    <source>
        <dbReference type="EMBL" id="MBE9116148.1"/>
    </source>
</evidence>
<feature type="coiled-coil region" evidence="1">
    <location>
        <begin position="87"/>
        <end position="121"/>
    </location>
</feature>
<dbReference type="RefSeq" id="WP_194029245.1">
    <property type="nucleotide sequence ID" value="NZ_JADEWZ010000012.1"/>
</dbReference>
<comment type="caution">
    <text evidence="2">The sequence shown here is derived from an EMBL/GenBank/DDBJ whole genome shotgun (WGS) entry which is preliminary data.</text>
</comment>
<dbReference type="EMBL" id="JADEWZ010000012">
    <property type="protein sequence ID" value="MBE9116148.1"/>
    <property type="molecule type" value="Genomic_DNA"/>
</dbReference>
<gene>
    <name evidence="2" type="ORF">IQ249_09595</name>
</gene>
<keyword evidence="2" id="KW-0418">Kinase</keyword>
<keyword evidence="1" id="KW-0175">Coiled coil</keyword>
<keyword evidence="3" id="KW-1185">Reference proteome</keyword>
<proteinExistence type="predicted"/>
<name>A0A8J7DWK9_9CYAN</name>
<evidence type="ECO:0000313" key="3">
    <source>
        <dbReference type="Proteomes" id="UP000654482"/>
    </source>
</evidence>
<keyword evidence="2" id="KW-0808">Transferase</keyword>
<dbReference type="AlphaFoldDB" id="A0A8J7DWK9"/>
<organism evidence="2 3">
    <name type="scientific">Lusitaniella coriacea LEGE 07157</name>
    <dbReference type="NCBI Taxonomy" id="945747"/>
    <lineage>
        <taxon>Bacteria</taxon>
        <taxon>Bacillati</taxon>
        <taxon>Cyanobacteriota</taxon>
        <taxon>Cyanophyceae</taxon>
        <taxon>Spirulinales</taxon>
        <taxon>Lusitaniellaceae</taxon>
        <taxon>Lusitaniella</taxon>
    </lineage>
</organism>
<evidence type="ECO:0000256" key="1">
    <source>
        <dbReference type="SAM" id="Coils"/>
    </source>
</evidence>
<reference evidence="2" key="1">
    <citation type="submission" date="2020-10" db="EMBL/GenBank/DDBJ databases">
        <authorList>
            <person name="Castelo-Branco R."/>
            <person name="Eusebio N."/>
            <person name="Adriana R."/>
            <person name="Vieira A."/>
            <person name="Brugerolle De Fraissinette N."/>
            <person name="Rezende De Castro R."/>
            <person name="Schneider M.P."/>
            <person name="Vasconcelos V."/>
            <person name="Leao P.N."/>
        </authorList>
    </citation>
    <scope>NUCLEOTIDE SEQUENCE</scope>
    <source>
        <strain evidence="2">LEGE 07157</strain>
    </source>
</reference>
<dbReference type="GO" id="GO:0016301">
    <property type="term" value="F:kinase activity"/>
    <property type="evidence" value="ECO:0007669"/>
    <property type="project" value="UniProtKB-KW"/>
</dbReference>
<dbReference type="Proteomes" id="UP000654482">
    <property type="component" value="Unassembled WGS sequence"/>
</dbReference>